<name>A0AAV2DPT4_9ROSI</name>
<sequence>MKLEMKVLEDNGTWELVYLPPGKRAIDSKWVYKITFKPTGEVERYKARLVARGFTQIPGVDYHETFAPVAKLVTVRCLIAVAAVRGWPLHQLDVNNAFLHGDLEEEVYMKVPEGFSRTGDHRVCRLKKSLYGLRQASRNWHARFTASLLDLGFRQSRADYSLFVSHHGDSFVVALIYVDDVILTGNDDAFITTVKRRLDSDFSIKDLGPLKFFLGVEVARSPSGIVLNQRKYAMDILEDSGLTGGRPSAFPMEQHNQLALAETPPITDPGQYRRLIGRLLYLTITRPDIQYAVNFLCQFIDSPKREHVEAAARILRYLKRAPGQGLFFPSASSLTLQAYCDADWGGCALTRRSTTGYLIRLGDAPISRRTKKQNIVARSSAEAEYRAMATTVSELLWLRALLQDLGAPQHGPTTLF</sequence>
<dbReference type="InterPro" id="IPR043502">
    <property type="entry name" value="DNA/RNA_pol_sf"/>
</dbReference>
<evidence type="ECO:0000259" key="1">
    <source>
        <dbReference type="Pfam" id="PF07727"/>
    </source>
</evidence>
<dbReference type="CDD" id="cd09272">
    <property type="entry name" value="RNase_HI_RT_Ty1"/>
    <property type="match status" value="1"/>
</dbReference>
<organism evidence="2 3">
    <name type="scientific">Linum trigynum</name>
    <dbReference type="NCBI Taxonomy" id="586398"/>
    <lineage>
        <taxon>Eukaryota</taxon>
        <taxon>Viridiplantae</taxon>
        <taxon>Streptophyta</taxon>
        <taxon>Embryophyta</taxon>
        <taxon>Tracheophyta</taxon>
        <taxon>Spermatophyta</taxon>
        <taxon>Magnoliopsida</taxon>
        <taxon>eudicotyledons</taxon>
        <taxon>Gunneridae</taxon>
        <taxon>Pentapetalae</taxon>
        <taxon>rosids</taxon>
        <taxon>fabids</taxon>
        <taxon>Malpighiales</taxon>
        <taxon>Linaceae</taxon>
        <taxon>Linum</taxon>
    </lineage>
</organism>
<reference evidence="2 3" key="1">
    <citation type="submission" date="2024-04" db="EMBL/GenBank/DDBJ databases">
        <authorList>
            <person name="Fracassetti M."/>
        </authorList>
    </citation>
    <scope>NUCLEOTIDE SEQUENCE [LARGE SCALE GENOMIC DNA]</scope>
</reference>
<proteinExistence type="predicted"/>
<evidence type="ECO:0000313" key="3">
    <source>
        <dbReference type="Proteomes" id="UP001497516"/>
    </source>
</evidence>
<dbReference type="EMBL" id="OZ034816">
    <property type="protein sequence ID" value="CAL1375545.1"/>
    <property type="molecule type" value="Genomic_DNA"/>
</dbReference>
<feature type="domain" description="Reverse transcriptase Ty1/copia-type" evidence="1">
    <location>
        <begin position="11"/>
        <end position="253"/>
    </location>
</feature>
<evidence type="ECO:0000313" key="2">
    <source>
        <dbReference type="EMBL" id="CAL1375545.1"/>
    </source>
</evidence>
<dbReference type="AlphaFoldDB" id="A0AAV2DPT4"/>
<dbReference type="PANTHER" id="PTHR11439:SF511">
    <property type="match status" value="1"/>
</dbReference>
<accession>A0AAV2DPT4</accession>
<gene>
    <name evidence="2" type="ORF">LTRI10_LOCUS17335</name>
</gene>
<dbReference type="PANTHER" id="PTHR11439">
    <property type="entry name" value="GAG-POL-RELATED RETROTRANSPOSON"/>
    <property type="match status" value="1"/>
</dbReference>
<protein>
    <recommendedName>
        <fullName evidence="1">Reverse transcriptase Ty1/copia-type domain-containing protein</fullName>
    </recommendedName>
</protein>
<dbReference type="Pfam" id="PF07727">
    <property type="entry name" value="RVT_2"/>
    <property type="match status" value="1"/>
</dbReference>
<dbReference type="SUPFAM" id="SSF56672">
    <property type="entry name" value="DNA/RNA polymerases"/>
    <property type="match status" value="1"/>
</dbReference>
<dbReference type="Proteomes" id="UP001497516">
    <property type="component" value="Chromosome 3"/>
</dbReference>
<dbReference type="InterPro" id="IPR013103">
    <property type="entry name" value="RVT_2"/>
</dbReference>
<keyword evidence="3" id="KW-1185">Reference proteome</keyword>